<reference evidence="1 2" key="1">
    <citation type="journal article" date="2019" name="Nat. Ecol. Evol.">
        <title>Megaphylogeny resolves global patterns of mushroom evolution.</title>
        <authorList>
            <person name="Varga T."/>
            <person name="Krizsan K."/>
            <person name="Foldi C."/>
            <person name="Dima B."/>
            <person name="Sanchez-Garcia M."/>
            <person name="Sanchez-Ramirez S."/>
            <person name="Szollosi G.J."/>
            <person name="Szarkandi J.G."/>
            <person name="Papp V."/>
            <person name="Albert L."/>
            <person name="Andreopoulos W."/>
            <person name="Angelini C."/>
            <person name="Antonin V."/>
            <person name="Barry K.W."/>
            <person name="Bougher N.L."/>
            <person name="Buchanan P."/>
            <person name="Buyck B."/>
            <person name="Bense V."/>
            <person name="Catcheside P."/>
            <person name="Chovatia M."/>
            <person name="Cooper J."/>
            <person name="Damon W."/>
            <person name="Desjardin D."/>
            <person name="Finy P."/>
            <person name="Geml J."/>
            <person name="Haridas S."/>
            <person name="Hughes K."/>
            <person name="Justo A."/>
            <person name="Karasinski D."/>
            <person name="Kautmanova I."/>
            <person name="Kiss B."/>
            <person name="Kocsube S."/>
            <person name="Kotiranta H."/>
            <person name="LaButti K.M."/>
            <person name="Lechner B.E."/>
            <person name="Liimatainen K."/>
            <person name="Lipzen A."/>
            <person name="Lukacs Z."/>
            <person name="Mihaltcheva S."/>
            <person name="Morgado L.N."/>
            <person name="Niskanen T."/>
            <person name="Noordeloos M.E."/>
            <person name="Ohm R.A."/>
            <person name="Ortiz-Santana B."/>
            <person name="Ovrebo C."/>
            <person name="Racz N."/>
            <person name="Riley R."/>
            <person name="Savchenko A."/>
            <person name="Shiryaev A."/>
            <person name="Soop K."/>
            <person name="Spirin V."/>
            <person name="Szebenyi C."/>
            <person name="Tomsovsky M."/>
            <person name="Tulloss R.E."/>
            <person name="Uehling J."/>
            <person name="Grigoriev I.V."/>
            <person name="Vagvolgyi C."/>
            <person name="Papp T."/>
            <person name="Martin F.M."/>
            <person name="Miettinen O."/>
            <person name="Hibbett D.S."/>
            <person name="Nagy L.G."/>
        </authorList>
    </citation>
    <scope>NUCLEOTIDE SEQUENCE [LARGE SCALE GENOMIC DNA]</scope>
    <source>
        <strain evidence="1 2">HHB13444</strain>
    </source>
</reference>
<name>A0A5C3PXH6_9APHY</name>
<dbReference type="AlphaFoldDB" id="A0A5C3PXH6"/>
<evidence type="ECO:0000313" key="2">
    <source>
        <dbReference type="Proteomes" id="UP000308197"/>
    </source>
</evidence>
<accession>A0A5C3PXH6</accession>
<dbReference type="EMBL" id="ML210967">
    <property type="protein sequence ID" value="TFK94555.1"/>
    <property type="molecule type" value="Genomic_DNA"/>
</dbReference>
<protein>
    <submittedName>
        <fullName evidence="1">Uncharacterized protein</fullName>
    </submittedName>
</protein>
<evidence type="ECO:0000313" key="1">
    <source>
        <dbReference type="EMBL" id="TFK94555.1"/>
    </source>
</evidence>
<dbReference type="Proteomes" id="UP000308197">
    <property type="component" value="Unassembled WGS sequence"/>
</dbReference>
<dbReference type="InParanoid" id="A0A5C3PXH6"/>
<keyword evidence="2" id="KW-1185">Reference proteome</keyword>
<organism evidence="1 2">
    <name type="scientific">Polyporus arcularius HHB13444</name>
    <dbReference type="NCBI Taxonomy" id="1314778"/>
    <lineage>
        <taxon>Eukaryota</taxon>
        <taxon>Fungi</taxon>
        <taxon>Dikarya</taxon>
        <taxon>Basidiomycota</taxon>
        <taxon>Agaricomycotina</taxon>
        <taxon>Agaricomycetes</taxon>
        <taxon>Polyporales</taxon>
        <taxon>Polyporaceae</taxon>
        <taxon>Polyporus</taxon>
    </lineage>
</organism>
<proteinExistence type="predicted"/>
<gene>
    <name evidence="1" type="ORF">K466DRAFT_290430</name>
</gene>
<sequence length="56" mass="6260">MIISLLLRLLWLSSRLHRRFVASQLFCSFCAANGVGWMCVYSSLLMAGARTPPRGT</sequence>